<protein>
    <submittedName>
        <fullName evidence="1">Uncharacterized protein</fullName>
    </submittedName>
</protein>
<keyword evidence="2" id="KW-1185">Reference proteome</keyword>
<evidence type="ECO:0000313" key="1">
    <source>
        <dbReference type="EMBL" id="KAG8199052.1"/>
    </source>
</evidence>
<proteinExistence type="predicted"/>
<accession>A0AAV6VTA6</accession>
<dbReference type="AlphaFoldDB" id="A0AAV6VTA6"/>
<reference evidence="1 2" key="1">
    <citation type="journal article" date="2022" name="Nat. Ecol. Evol.">
        <title>A masculinizing supergene underlies an exaggerated male reproductive morph in a spider.</title>
        <authorList>
            <person name="Hendrickx F."/>
            <person name="De Corte Z."/>
            <person name="Sonet G."/>
            <person name="Van Belleghem S.M."/>
            <person name="Kostlbacher S."/>
            <person name="Vangestel C."/>
        </authorList>
    </citation>
    <scope>NUCLEOTIDE SEQUENCE [LARGE SCALE GENOMIC DNA]</scope>
    <source>
        <strain evidence="1">W744_W776</strain>
    </source>
</reference>
<name>A0AAV6VTA6_9ARAC</name>
<sequence>MVLLQPEHMKENVTSFNHTFIFNPHISLINSPTPSNTSKTHSPQKVTFSLRNLRSHVHQFHPEMFAANHQSSNEYQKHFSTDSGEGLKSMMDFKGARKEILSPKSVSF</sequence>
<dbReference type="EMBL" id="JAFNEN010000032">
    <property type="protein sequence ID" value="KAG8199052.1"/>
    <property type="molecule type" value="Genomic_DNA"/>
</dbReference>
<gene>
    <name evidence="1" type="ORF">JTE90_021064</name>
</gene>
<evidence type="ECO:0000313" key="2">
    <source>
        <dbReference type="Proteomes" id="UP000827092"/>
    </source>
</evidence>
<dbReference type="Proteomes" id="UP000827092">
    <property type="component" value="Unassembled WGS sequence"/>
</dbReference>
<organism evidence="1 2">
    <name type="scientific">Oedothorax gibbosus</name>
    <dbReference type="NCBI Taxonomy" id="931172"/>
    <lineage>
        <taxon>Eukaryota</taxon>
        <taxon>Metazoa</taxon>
        <taxon>Ecdysozoa</taxon>
        <taxon>Arthropoda</taxon>
        <taxon>Chelicerata</taxon>
        <taxon>Arachnida</taxon>
        <taxon>Araneae</taxon>
        <taxon>Araneomorphae</taxon>
        <taxon>Entelegynae</taxon>
        <taxon>Araneoidea</taxon>
        <taxon>Linyphiidae</taxon>
        <taxon>Erigoninae</taxon>
        <taxon>Oedothorax</taxon>
    </lineage>
</organism>
<comment type="caution">
    <text evidence="1">The sequence shown here is derived from an EMBL/GenBank/DDBJ whole genome shotgun (WGS) entry which is preliminary data.</text>
</comment>